<reference evidence="2 3" key="1">
    <citation type="submission" date="2019-04" db="EMBL/GenBank/DDBJ databases">
        <title>Friends and foes A comparative genomics study of 23 Aspergillus species from section Flavi.</title>
        <authorList>
            <consortium name="DOE Joint Genome Institute"/>
            <person name="Kjaerbolling I."/>
            <person name="Vesth T."/>
            <person name="Frisvad J.C."/>
            <person name="Nybo J.L."/>
            <person name="Theobald S."/>
            <person name="Kildgaard S."/>
            <person name="Isbrandt T."/>
            <person name="Kuo A."/>
            <person name="Sato A."/>
            <person name="Lyhne E.K."/>
            <person name="Kogle M.E."/>
            <person name="Wiebenga A."/>
            <person name="Kun R.S."/>
            <person name="Lubbers R.J."/>
            <person name="Makela M.R."/>
            <person name="Barry K."/>
            <person name="Chovatia M."/>
            <person name="Clum A."/>
            <person name="Daum C."/>
            <person name="Haridas S."/>
            <person name="He G."/>
            <person name="LaButti K."/>
            <person name="Lipzen A."/>
            <person name="Mondo S."/>
            <person name="Riley R."/>
            <person name="Salamov A."/>
            <person name="Simmons B.A."/>
            <person name="Magnuson J.K."/>
            <person name="Henrissat B."/>
            <person name="Mortensen U.H."/>
            <person name="Larsen T.O."/>
            <person name="Devries R.P."/>
            <person name="Grigoriev I.V."/>
            <person name="Machida M."/>
            <person name="Baker S.E."/>
            <person name="Andersen M.R."/>
        </authorList>
    </citation>
    <scope>NUCLEOTIDE SEQUENCE [LARGE SCALE GENOMIC DNA]</scope>
    <source>
        <strain evidence="2 3">CBS 117626</strain>
    </source>
</reference>
<accession>A0A5N6V518</accession>
<protein>
    <submittedName>
        <fullName evidence="2">Uncharacterized protein</fullName>
    </submittedName>
</protein>
<dbReference type="AlphaFoldDB" id="A0A5N6V518"/>
<evidence type="ECO:0000313" key="2">
    <source>
        <dbReference type="EMBL" id="KAE8165903.1"/>
    </source>
</evidence>
<organism evidence="2 3">
    <name type="scientific">Aspergillus tamarii</name>
    <dbReference type="NCBI Taxonomy" id="41984"/>
    <lineage>
        <taxon>Eukaryota</taxon>
        <taxon>Fungi</taxon>
        <taxon>Dikarya</taxon>
        <taxon>Ascomycota</taxon>
        <taxon>Pezizomycotina</taxon>
        <taxon>Eurotiomycetes</taxon>
        <taxon>Eurotiomycetidae</taxon>
        <taxon>Eurotiales</taxon>
        <taxon>Aspergillaceae</taxon>
        <taxon>Aspergillus</taxon>
        <taxon>Aspergillus subgen. Circumdati</taxon>
    </lineage>
</organism>
<gene>
    <name evidence="2" type="ORF">BDV40DRAFT_257083</name>
</gene>
<proteinExistence type="predicted"/>
<keyword evidence="1" id="KW-1133">Transmembrane helix</keyword>
<keyword evidence="1" id="KW-0472">Membrane</keyword>
<feature type="transmembrane region" description="Helical" evidence="1">
    <location>
        <begin position="6"/>
        <end position="38"/>
    </location>
</feature>
<keyword evidence="1" id="KW-0812">Transmembrane</keyword>
<evidence type="ECO:0000256" key="1">
    <source>
        <dbReference type="SAM" id="Phobius"/>
    </source>
</evidence>
<keyword evidence="3" id="KW-1185">Reference proteome</keyword>
<dbReference type="Proteomes" id="UP000326950">
    <property type="component" value="Unassembled WGS sequence"/>
</dbReference>
<sequence>MTTPPAIFVIFFILPFFLGLLVIPLPPFSIHAFLILFVSANRKFAFKPFEPTLLM</sequence>
<dbReference type="EMBL" id="ML738597">
    <property type="protein sequence ID" value="KAE8165903.1"/>
    <property type="molecule type" value="Genomic_DNA"/>
</dbReference>
<name>A0A5N6V518_ASPTM</name>
<evidence type="ECO:0000313" key="3">
    <source>
        <dbReference type="Proteomes" id="UP000326950"/>
    </source>
</evidence>